<organism evidence="3 4">
    <name type="scientific">Rhizocola hellebori</name>
    <dbReference type="NCBI Taxonomy" id="1392758"/>
    <lineage>
        <taxon>Bacteria</taxon>
        <taxon>Bacillati</taxon>
        <taxon>Actinomycetota</taxon>
        <taxon>Actinomycetes</taxon>
        <taxon>Micromonosporales</taxon>
        <taxon>Micromonosporaceae</taxon>
        <taxon>Rhizocola</taxon>
    </lineage>
</organism>
<evidence type="ECO:0000256" key="2">
    <source>
        <dbReference type="SAM" id="Phobius"/>
    </source>
</evidence>
<dbReference type="AlphaFoldDB" id="A0A8J3VHB8"/>
<feature type="transmembrane region" description="Helical" evidence="2">
    <location>
        <begin position="84"/>
        <end position="104"/>
    </location>
</feature>
<protein>
    <submittedName>
        <fullName evidence="3">Uncharacterized protein</fullName>
    </submittedName>
</protein>
<proteinExistence type="predicted"/>
<dbReference type="InterPro" id="IPR045924">
    <property type="entry name" value="DUF6343"/>
</dbReference>
<evidence type="ECO:0000313" key="4">
    <source>
        <dbReference type="Proteomes" id="UP000612899"/>
    </source>
</evidence>
<comment type="caution">
    <text evidence="3">The sequence shown here is derived from an EMBL/GenBank/DDBJ whole genome shotgun (WGS) entry which is preliminary data.</text>
</comment>
<keyword evidence="2" id="KW-1133">Transmembrane helix</keyword>
<reference evidence="3" key="1">
    <citation type="submission" date="2021-01" db="EMBL/GenBank/DDBJ databases">
        <title>Whole genome shotgun sequence of Rhizocola hellebori NBRC 109834.</title>
        <authorList>
            <person name="Komaki H."/>
            <person name="Tamura T."/>
        </authorList>
    </citation>
    <scope>NUCLEOTIDE SEQUENCE</scope>
    <source>
        <strain evidence="3">NBRC 109834</strain>
    </source>
</reference>
<keyword evidence="2" id="KW-0472">Membrane</keyword>
<keyword evidence="4" id="KW-1185">Reference proteome</keyword>
<dbReference type="EMBL" id="BONY01000035">
    <property type="protein sequence ID" value="GIH07239.1"/>
    <property type="molecule type" value="Genomic_DNA"/>
</dbReference>
<name>A0A8J3VHB8_9ACTN</name>
<evidence type="ECO:0000256" key="1">
    <source>
        <dbReference type="SAM" id="MobiDB-lite"/>
    </source>
</evidence>
<accession>A0A8J3VHB8</accession>
<sequence>MLLERQVEVDRLPFDVGDDALGQPRTGPAHQRPALFDHAHDGESSGMSSGEKPQSALNLRLTLAVFGLLCTITLIVLAFLYGNLALAVVGCVLLAVTITDLVAIQIRRRRRRKREPGVSHSIFE</sequence>
<feature type="transmembrane region" description="Helical" evidence="2">
    <location>
        <begin position="57"/>
        <end position="78"/>
    </location>
</feature>
<gene>
    <name evidence="3" type="ORF">Rhe02_53060</name>
</gene>
<dbReference type="Pfam" id="PF19870">
    <property type="entry name" value="DUF6343"/>
    <property type="match status" value="1"/>
</dbReference>
<evidence type="ECO:0000313" key="3">
    <source>
        <dbReference type="EMBL" id="GIH07239.1"/>
    </source>
</evidence>
<dbReference type="Proteomes" id="UP000612899">
    <property type="component" value="Unassembled WGS sequence"/>
</dbReference>
<keyword evidence="2" id="KW-0812">Transmembrane</keyword>
<feature type="region of interest" description="Disordered" evidence="1">
    <location>
        <begin position="15"/>
        <end position="53"/>
    </location>
</feature>